<reference evidence="2" key="1">
    <citation type="submission" date="2014-11" db="EMBL/GenBank/DDBJ databases">
        <authorList>
            <person name="Amaro Gonzalez C."/>
        </authorList>
    </citation>
    <scope>NUCLEOTIDE SEQUENCE</scope>
</reference>
<dbReference type="AlphaFoldDB" id="A0A0E9UUF1"/>
<accession>A0A0E9UUF1</accession>
<evidence type="ECO:0000256" key="1">
    <source>
        <dbReference type="SAM" id="MobiDB-lite"/>
    </source>
</evidence>
<proteinExistence type="predicted"/>
<feature type="region of interest" description="Disordered" evidence="1">
    <location>
        <begin position="1"/>
        <end position="21"/>
    </location>
</feature>
<dbReference type="EMBL" id="GBXM01039206">
    <property type="protein sequence ID" value="JAH69371.1"/>
    <property type="molecule type" value="Transcribed_RNA"/>
</dbReference>
<evidence type="ECO:0000313" key="2">
    <source>
        <dbReference type="EMBL" id="JAH69371.1"/>
    </source>
</evidence>
<organism evidence="2">
    <name type="scientific">Anguilla anguilla</name>
    <name type="common">European freshwater eel</name>
    <name type="synonym">Muraena anguilla</name>
    <dbReference type="NCBI Taxonomy" id="7936"/>
    <lineage>
        <taxon>Eukaryota</taxon>
        <taxon>Metazoa</taxon>
        <taxon>Chordata</taxon>
        <taxon>Craniata</taxon>
        <taxon>Vertebrata</taxon>
        <taxon>Euteleostomi</taxon>
        <taxon>Actinopterygii</taxon>
        <taxon>Neopterygii</taxon>
        <taxon>Teleostei</taxon>
        <taxon>Anguilliformes</taxon>
        <taxon>Anguillidae</taxon>
        <taxon>Anguilla</taxon>
    </lineage>
</organism>
<sequence>MSGSRLDEAHLSELTQSFSQS</sequence>
<feature type="compositionally biased region" description="Basic and acidic residues" evidence="1">
    <location>
        <begin position="1"/>
        <end position="11"/>
    </location>
</feature>
<reference evidence="2" key="2">
    <citation type="journal article" date="2015" name="Fish Shellfish Immunol.">
        <title>Early steps in the European eel (Anguilla anguilla)-Vibrio vulnificus interaction in the gills: Role of the RtxA13 toxin.</title>
        <authorList>
            <person name="Callol A."/>
            <person name="Pajuelo D."/>
            <person name="Ebbesson L."/>
            <person name="Teles M."/>
            <person name="MacKenzie S."/>
            <person name="Amaro C."/>
        </authorList>
    </citation>
    <scope>NUCLEOTIDE SEQUENCE</scope>
</reference>
<name>A0A0E9UUF1_ANGAN</name>
<protein>
    <submittedName>
        <fullName evidence="2">Uncharacterized protein</fullName>
    </submittedName>
</protein>